<sequence>MYEIITACASSFTRKLIFIFYFINLFFQPLFSAPFVVTCIPICAPRHLSPHHFNLCPPFMQKLGRRDITFASTFFSFHLLFFTQGHLLTRLPSTTTVLVAFKKVAQLCETFHSSVFPTFAQFLLRCSRTMCHRFPHPSPHTRYN</sequence>
<organism evidence="2 3">
    <name type="scientific">Trypanosoma congolense (strain IL3000)</name>
    <dbReference type="NCBI Taxonomy" id="1068625"/>
    <lineage>
        <taxon>Eukaryota</taxon>
        <taxon>Discoba</taxon>
        <taxon>Euglenozoa</taxon>
        <taxon>Kinetoplastea</taxon>
        <taxon>Metakinetoplastina</taxon>
        <taxon>Trypanosomatida</taxon>
        <taxon>Trypanosomatidae</taxon>
        <taxon>Trypanosoma</taxon>
        <taxon>Nannomonas</taxon>
    </lineage>
</organism>
<gene>
    <name evidence="2" type="ORF">TCIL3000_0_53390</name>
</gene>
<reference evidence="2 3" key="2">
    <citation type="journal article" date="2012" name="Proc. Natl. Acad. Sci. U.S.A.">
        <title>Antigenic diversity is generated by distinct evolutionary mechanisms in African trypanosome species.</title>
        <authorList>
            <person name="Jackson A.P."/>
            <person name="Berry A."/>
            <person name="Aslett M."/>
            <person name="Allison H.C."/>
            <person name="Burton P."/>
            <person name="Vavrova-Anderson J."/>
            <person name="Brown R."/>
            <person name="Browne H."/>
            <person name="Corton N."/>
            <person name="Hauser H."/>
            <person name="Gamble J."/>
            <person name="Gilderthorp R."/>
            <person name="Marcello L."/>
            <person name="McQuillan J."/>
            <person name="Otto T.D."/>
            <person name="Quail M.A."/>
            <person name="Sanders M.J."/>
            <person name="van Tonder A."/>
            <person name="Ginger M.L."/>
            <person name="Field M.C."/>
            <person name="Barry J.D."/>
            <person name="Hertz-Fowler C."/>
            <person name="Berriman M."/>
        </authorList>
    </citation>
    <scope>NUCLEOTIDE SEQUENCE [LARGE SCALE GENOMIC DNA]</scope>
    <source>
        <strain evidence="2 3">IL3000</strain>
    </source>
</reference>
<dbReference type="Proteomes" id="UP000000702">
    <property type="component" value="Unassembled WGS sequence"/>
</dbReference>
<dbReference type="EMBL" id="CAEQ01001635">
    <property type="protein sequence ID" value="CCD14751.1"/>
    <property type="molecule type" value="Genomic_DNA"/>
</dbReference>
<proteinExistence type="predicted"/>
<keyword evidence="3" id="KW-1185">Reference proteome</keyword>
<evidence type="ECO:0000313" key="3">
    <source>
        <dbReference type="Proteomes" id="UP000000702"/>
    </source>
</evidence>
<protein>
    <submittedName>
        <fullName evidence="2">Uncharacterized protein</fullName>
    </submittedName>
</protein>
<reference evidence="3" key="1">
    <citation type="submission" date="2011-07" db="EMBL/GenBank/DDBJ databases">
        <title>Divergent evolution of antigenic variation in African trypanosomes.</title>
        <authorList>
            <person name="Jackson A.P."/>
            <person name="Berry A."/>
            <person name="Allison H.C."/>
            <person name="Burton P."/>
            <person name="Anderson J."/>
            <person name="Aslett M."/>
            <person name="Brown R."/>
            <person name="Corton N."/>
            <person name="Harris D."/>
            <person name="Hauser H."/>
            <person name="Gamble J."/>
            <person name="Gilderthorp R."/>
            <person name="McQuillan J."/>
            <person name="Quail M.A."/>
            <person name="Sanders M."/>
            <person name="Van Tonder A."/>
            <person name="Ginger M.L."/>
            <person name="Donelson J.E."/>
            <person name="Field M.C."/>
            <person name="Barry J.D."/>
            <person name="Berriman M."/>
            <person name="Hertz-Fowler C."/>
        </authorList>
    </citation>
    <scope>NUCLEOTIDE SEQUENCE [LARGE SCALE GENOMIC DNA]</scope>
    <source>
        <strain evidence="3">IL3000</strain>
    </source>
</reference>
<keyword evidence="1" id="KW-0812">Transmembrane</keyword>
<keyword evidence="1" id="KW-1133">Transmembrane helix</keyword>
<accession>F9WBW4</accession>
<evidence type="ECO:0000256" key="1">
    <source>
        <dbReference type="SAM" id="Phobius"/>
    </source>
</evidence>
<feature type="transmembrane region" description="Helical" evidence="1">
    <location>
        <begin position="16"/>
        <end position="37"/>
    </location>
</feature>
<comment type="caution">
    <text evidence="2">The sequence shown here is derived from an EMBL/GenBank/DDBJ whole genome shotgun (WGS) entry which is preliminary data.</text>
</comment>
<dbReference type="AlphaFoldDB" id="F9WBW4"/>
<name>F9WBW4_TRYCI</name>
<keyword evidence="1" id="KW-0472">Membrane</keyword>
<evidence type="ECO:0000313" key="2">
    <source>
        <dbReference type="EMBL" id="CCD14751.1"/>
    </source>
</evidence>